<feature type="modified residue" description="4-aspartylphosphate" evidence="4">
    <location>
        <position position="446"/>
    </location>
</feature>
<accession>A0ABW8JK49</accession>
<dbReference type="Gene3D" id="1.10.287.130">
    <property type="match status" value="1"/>
</dbReference>
<feature type="domain" description="Histidine kinase" evidence="5">
    <location>
        <begin position="158"/>
        <end position="375"/>
    </location>
</feature>
<evidence type="ECO:0000259" key="6">
    <source>
        <dbReference type="PROSITE" id="PS50110"/>
    </source>
</evidence>
<dbReference type="InterPro" id="IPR011006">
    <property type="entry name" value="CheY-like_superfamily"/>
</dbReference>
<dbReference type="InterPro" id="IPR003661">
    <property type="entry name" value="HisK_dim/P_dom"/>
</dbReference>
<evidence type="ECO:0000259" key="5">
    <source>
        <dbReference type="PROSITE" id="PS50109"/>
    </source>
</evidence>
<dbReference type="SMART" id="SM00387">
    <property type="entry name" value="HATPase_c"/>
    <property type="match status" value="1"/>
</dbReference>
<evidence type="ECO:0000313" key="8">
    <source>
        <dbReference type="Proteomes" id="UP001620461"/>
    </source>
</evidence>
<dbReference type="CDD" id="cd17580">
    <property type="entry name" value="REC_2_DhkD-like"/>
    <property type="match status" value="1"/>
</dbReference>
<comment type="catalytic activity">
    <reaction evidence="1">
        <text>ATP + protein L-histidine = ADP + protein N-phospho-L-histidine.</text>
        <dbReference type="EC" id="2.7.13.3"/>
    </reaction>
</comment>
<dbReference type="Proteomes" id="UP001620461">
    <property type="component" value="Unassembled WGS sequence"/>
</dbReference>
<protein>
    <recommendedName>
        <fullName evidence="2">histidine kinase</fullName>
        <ecNumber evidence="2">2.7.13.3</ecNumber>
    </recommendedName>
</protein>
<dbReference type="Gene3D" id="3.30.565.10">
    <property type="entry name" value="Histidine kinase-like ATPase, C-terminal domain"/>
    <property type="match status" value="1"/>
</dbReference>
<dbReference type="PROSITE" id="PS50110">
    <property type="entry name" value="RESPONSE_REGULATORY"/>
    <property type="match status" value="2"/>
</dbReference>
<dbReference type="InterPro" id="IPR001789">
    <property type="entry name" value="Sig_transdc_resp-reg_receiver"/>
</dbReference>
<dbReference type="Pfam" id="PF00072">
    <property type="entry name" value="Response_reg"/>
    <property type="match status" value="2"/>
</dbReference>
<dbReference type="Pfam" id="PF02518">
    <property type="entry name" value="HATPase_c"/>
    <property type="match status" value="1"/>
</dbReference>
<dbReference type="PROSITE" id="PS50109">
    <property type="entry name" value="HIS_KIN"/>
    <property type="match status" value="1"/>
</dbReference>
<organism evidence="7 8">
    <name type="scientific">Dyella jejuensis</name>
    <dbReference type="NCBI Taxonomy" id="1432009"/>
    <lineage>
        <taxon>Bacteria</taxon>
        <taxon>Pseudomonadati</taxon>
        <taxon>Pseudomonadota</taxon>
        <taxon>Gammaproteobacteria</taxon>
        <taxon>Lysobacterales</taxon>
        <taxon>Rhodanobacteraceae</taxon>
        <taxon>Dyella</taxon>
    </lineage>
</organism>
<dbReference type="PRINTS" id="PR00344">
    <property type="entry name" value="BCTRLSENSOR"/>
</dbReference>
<evidence type="ECO:0000313" key="7">
    <source>
        <dbReference type="EMBL" id="MFK2900655.1"/>
    </source>
</evidence>
<dbReference type="InterPro" id="IPR036890">
    <property type="entry name" value="HATPase_C_sf"/>
</dbReference>
<evidence type="ECO:0000256" key="4">
    <source>
        <dbReference type="PROSITE-ProRule" id="PRU00169"/>
    </source>
</evidence>
<dbReference type="PANTHER" id="PTHR43547:SF2">
    <property type="entry name" value="HYBRID SIGNAL TRANSDUCTION HISTIDINE KINASE C"/>
    <property type="match status" value="1"/>
</dbReference>
<dbReference type="SUPFAM" id="SSF55874">
    <property type="entry name" value="ATPase domain of HSP90 chaperone/DNA topoisomerase II/histidine kinase"/>
    <property type="match status" value="1"/>
</dbReference>
<feature type="domain" description="Response regulatory" evidence="6">
    <location>
        <begin position="397"/>
        <end position="513"/>
    </location>
</feature>
<dbReference type="EC" id="2.7.13.3" evidence="2"/>
<dbReference type="InterPro" id="IPR005467">
    <property type="entry name" value="His_kinase_dom"/>
</dbReference>
<keyword evidence="8" id="KW-1185">Reference proteome</keyword>
<dbReference type="Gene3D" id="3.40.50.2300">
    <property type="match status" value="2"/>
</dbReference>
<dbReference type="EMBL" id="JADIKJ010000010">
    <property type="protein sequence ID" value="MFK2900655.1"/>
    <property type="molecule type" value="Genomic_DNA"/>
</dbReference>
<sequence>MAPIYFLLVDDLAENLLSLEALLRRDGLVLLKARSGEEALELLLVHDVALALLDVQMPGMDGFELAELMRGNDRTRRVPIIFVTAGSADSQRKFRGYETGAVDFIQKPIETDILRSKTNVFFELHRQQQQIAAQRDELEASAEALRHADRNKDQFLAVLAHELRNPLTPLRMGIDVLSGCPDPERAAQVRDMMDRQLNHLVRLVDDLLDVSRVSQGKITLQKAEVAASEVVQSAVELCRPLIDAGSHTLNVTLPSYPISIKADKTRIAQVIGNLLNNAAKYTPQNGVIALDVYREHDELVIVVSDNGIGIPAEMQSQIFQMFTQVEGHVHRAKGGLGIGLALVKQLVLMHEGSISVQSDGIDRGATFTVRLPAMPEEVRHAPSSDPHGENEPGRRLRILVVDDNADVAETVGWLLEDMGHDFLLVHDSRSALEAGREFRPDAVLLDIGMPYMDGHAVCRLFRQDDVLKDTVIVAQTGWGQETDRAATTDAGFDCHLVKPVGLPELKRVLDLVINEKA</sequence>
<evidence type="ECO:0000256" key="3">
    <source>
        <dbReference type="ARBA" id="ARBA00022553"/>
    </source>
</evidence>
<proteinExistence type="predicted"/>
<name>A0ABW8JK49_9GAMM</name>
<dbReference type="CDD" id="cd00082">
    <property type="entry name" value="HisKA"/>
    <property type="match status" value="1"/>
</dbReference>
<dbReference type="InterPro" id="IPR003594">
    <property type="entry name" value="HATPase_dom"/>
</dbReference>
<feature type="domain" description="Response regulatory" evidence="6">
    <location>
        <begin position="5"/>
        <end position="122"/>
    </location>
</feature>
<evidence type="ECO:0000256" key="1">
    <source>
        <dbReference type="ARBA" id="ARBA00000085"/>
    </source>
</evidence>
<dbReference type="SMART" id="SM00448">
    <property type="entry name" value="REC"/>
    <property type="match status" value="2"/>
</dbReference>
<dbReference type="Pfam" id="PF00512">
    <property type="entry name" value="HisKA"/>
    <property type="match status" value="1"/>
</dbReference>
<dbReference type="RefSeq" id="WP_404547143.1">
    <property type="nucleotide sequence ID" value="NZ_JADIKJ010000010.1"/>
</dbReference>
<dbReference type="PANTHER" id="PTHR43547">
    <property type="entry name" value="TWO-COMPONENT HISTIDINE KINASE"/>
    <property type="match status" value="1"/>
</dbReference>
<dbReference type="InterPro" id="IPR004358">
    <property type="entry name" value="Sig_transdc_His_kin-like_C"/>
</dbReference>
<keyword evidence="3 4" id="KW-0597">Phosphoprotein</keyword>
<evidence type="ECO:0000256" key="2">
    <source>
        <dbReference type="ARBA" id="ARBA00012438"/>
    </source>
</evidence>
<comment type="caution">
    <text evidence="7">The sequence shown here is derived from an EMBL/GenBank/DDBJ whole genome shotgun (WGS) entry which is preliminary data.</text>
</comment>
<reference evidence="7 8" key="1">
    <citation type="submission" date="2020-10" db="EMBL/GenBank/DDBJ databases">
        <title>Phylogeny of dyella-like bacteria.</title>
        <authorList>
            <person name="Fu J."/>
        </authorList>
    </citation>
    <scope>NUCLEOTIDE SEQUENCE [LARGE SCALE GENOMIC DNA]</scope>
    <source>
        <strain evidence="7 8">JP1</strain>
    </source>
</reference>
<dbReference type="SMART" id="SM00388">
    <property type="entry name" value="HisKA"/>
    <property type="match status" value="1"/>
</dbReference>
<dbReference type="SUPFAM" id="SSF52172">
    <property type="entry name" value="CheY-like"/>
    <property type="match status" value="2"/>
</dbReference>
<gene>
    <name evidence="7" type="ORF">ISP15_09930</name>
</gene>
<feature type="modified residue" description="4-aspartylphosphate" evidence="4">
    <location>
        <position position="54"/>
    </location>
</feature>